<sequence length="341" mass="35792">MPHGGSAGTARVTAGGPHLPPLMRCLAGQGWKTVTAGPADLAVEATGDGYEAAFDGEGHWFASLAELTGWAGQAAARRPQGLRPAETRAVSEALAGVSALGPYFAVSTDPAEEADPAWRPLTALHADLGALRAWTGHVGRRLGTGETRVAASILFQGLAARLWSPVVGAVALRGVLPDLAPAHVHWRPIASGPLPLWTARPAGWEVTGPGRVAELVYRNVMTELLEPVARAVQEITPISPRLLWGNAASALAGTLTTVARERPDLAPRAAALSRELLALGVLEGTGDLAEPAPGRHFFVRRSCCLYYRLPGGGKCGDCVLLPHEIRHDQWARALRQDGAAP</sequence>
<keyword evidence="3" id="KW-1185">Reference proteome</keyword>
<name>A0A1I4D4S7_9ACTN</name>
<reference evidence="3" key="1">
    <citation type="submission" date="2016-10" db="EMBL/GenBank/DDBJ databases">
        <authorList>
            <person name="Varghese N."/>
            <person name="Submissions S."/>
        </authorList>
    </citation>
    <scope>NUCLEOTIDE SEQUENCE [LARGE SCALE GENOMIC DNA]</scope>
    <source>
        <strain evidence="3">CGMCC 4.2126</strain>
    </source>
</reference>
<proteinExistence type="predicted"/>
<evidence type="ECO:0000313" key="2">
    <source>
        <dbReference type="EMBL" id="SFK87021.1"/>
    </source>
</evidence>
<dbReference type="GO" id="GO:0051537">
    <property type="term" value="F:2 iron, 2 sulfur cluster binding"/>
    <property type="evidence" value="ECO:0007669"/>
    <property type="project" value="InterPro"/>
</dbReference>
<protein>
    <submittedName>
        <fullName evidence="2">Ferric iron reductase protein FhuF, involved in iron transport</fullName>
    </submittedName>
</protein>
<dbReference type="RefSeq" id="WP_218158925.1">
    <property type="nucleotide sequence ID" value="NZ_FOQY01000038.1"/>
</dbReference>
<dbReference type="GeneID" id="96302767"/>
<organism evidence="2 3">
    <name type="scientific">Streptosporangium canum</name>
    <dbReference type="NCBI Taxonomy" id="324952"/>
    <lineage>
        <taxon>Bacteria</taxon>
        <taxon>Bacillati</taxon>
        <taxon>Actinomycetota</taxon>
        <taxon>Actinomycetes</taxon>
        <taxon>Streptosporangiales</taxon>
        <taxon>Streptosporangiaceae</taxon>
        <taxon>Streptosporangium</taxon>
    </lineage>
</organism>
<feature type="domain" description="Ferric siderophore reductase C-terminal" evidence="1">
    <location>
        <begin position="300"/>
        <end position="320"/>
    </location>
</feature>
<dbReference type="EMBL" id="FOQY01000038">
    <property type="protein sequence ID" value="SFK87021.1"/>
    <property type="molecule type" value="Genomic_DNA"/>
</dbReference>
<evidence type="ECO:0000259" key="1">
    <source>
        <dbReference type="Pfam" id="PF11575"/>
    </source>
</evidence>
<evidence type="ECO:0000313" key="3">
    <source>
        <dbReference type="Proteomes" id="UP000199111"/>
    </source>
</evidence>
<dbReference type="Pfam" id="PF11575">
    <property type="entry name" value="FhuF_C"/>
    <property type="match status" value="1"/>
</dbReference>
<dbReference type="Proteomes" id="UP000199111">
    <property type="component" value="Unassembled WGS sequence"/>
</dbReference>
<dbReference type="AlphaFoldDB" id="A0A1I4D4S7"/>
<accession>A0A1I4D4S7</accession>
<gene>
    <name evidence="2" type="ORF">SAMN05216275_13878</name>
</gene>
<dbReference type="InterPro" id="IPR024726">
    <property type="entry name" value="FhuF_C"/>
</dbReference>